<accession>A0A5A7U5S5</accession>
<dbReference type="Pfam" id="PF13516">
    <property type="entry name" value="LRR_6"/>
    <property type="match status" value="1"/>
</dbReference>
<sequence>MQQLTFVGEYSSLPWSWDMCYWFLDPLKGVQILFMKGFAQATGCELILWIRFRVILSFLLLGSAVVTCILWGVFPDDAGHFALFFSSKKGFMEAWPFELQNEDEYDNGCLVDGRKRRRSSNFNLAWKKNFNLRWSKLTDAIQPVDWQQIYWERHLQSCLDEAAEIASLPSFSKCIGEIEMSDSILKYIASEKSIHFWRAKYRNLSYHCQEFGCYALCLMLQSVLCVPEICHILRSCKLQKLVLRWIRFPEQVNGLCKLLSQNRETLTSLELIHCKLSSTSVNSICDALIHNRKTHGILHFSINASHFDETDPVALPSGLVSFFSSGRYLYSFKLCDNDLGKNFGKLVFHTLLDASSCLSVLDLSENKMTGWLSNFNRRSLTGLQASSMVGKSLQSLRVLSLRGNGLKKDDADNLRYALFHIPNLEFLDISDNPIEDDGIRNLIPYFIEASERSFPFADLNLENCELSCDGVTQLLNVLSTLRKPLRSLSVADNSLGSSVAGALGVFMGKSIQILNVEGIGLGPCGFQDLVEGVTEGSNIVNINISKNRGGIEIATFLLKLLSGGSDLVSVNASYNLMPVESLDIIRSALKIAKDSRLGRSAPCNIHLVLVLFFLTAGVPTRSSNDEAASYFFSHPFP</sequence>
<dbReference type="InterPro" id="IPR032675">
    <property type="entry name" value="LRR_dom_sf"/>
</dbReference>
<dbReference type="InterPro" id="IPR001611">
    <property type="entry name" value="Leu-rich_rpt"/>
</dbReference>
<dbReference type="EMBL" id="SSTE01011804">
    <property type="protein sequence ID" value="KAA0050628.1"/>
    <property type="molecule type" value="Genomic_DNA"/>
</dbReference>
<organism evidence="2 3">
    <name type="scientific">Cucumis melo var. makuwa</name>
    <name type="common">Oriental melon</name>
    <dbReference type="NCBI Taxonomy" id="1194695"/>
    <lineage>
        <taxon>Eukaryota</taxon>
        <taxon>Viridiplantae</taxon>
        <taxon>Streptophyta</taxon>
        <taxon>Embryophyta</taxon>
        <taxon>Tracheophyta</taxon>
        <taxon>Spermatophyta</taxon>
        <taxon>Magnoliopsida</taxon>
        <taxon>eudicotyledons</taxon>
        <taxon>Gunneridae</taxon>
        <taxon>Pentapetalae</taxon>
        <taxon>rosids</taxon>
        <taxon>fabids</taxon>
        <taxon>Cucurbitales</taxon>
        <taxon>Cucurbitaceae</taxon>
        <taxon>Benincaseae</taxon>
        <taxon>Cucumis</taxon>
    </lineage>
</organism>
<proteinExistence type="predicted"/>
<dbReference type="Gene3D" id="3.80.10.10">
    <property type="entry name" value="Ribonuclease Inhibitor"/>
    <property type="match status" value="2"/>
</dbReference>
<keyword evidence="1" id="KW-0472">Membrane</keyword>
<comment type="caution">
    <text evidence="2">The sequence shown here is derived from an EMBL/GenBank/DDBJ whole genome shotgun (WGS) entry which is preliminary data.</text>
</comment>
<dbReference type="SUPFAM" id="SSF52047">
    <property type="entry name" value="RNI-like"/>
    <property type="match status" value="1"/>
</dbReference>
<reference evidence="2 3" key="1">
    <citation type="submission" date="2019-08" db="EMBL/GenBank/DDBJ databases">
        <title>Draft genome sequences of two oriental melons (Cucumis melo L. var makuwa).</title>
        <authorList>
            <person name="Kwon S.-Y."/>
        </authorList>
    </citation>
    <scope>NUCLEOTIDE SEQUENCE [LARGE SCALE GENOMIC DNA]</scope>
    <source>
        <strain evidence="3">cv. SW 3</strain>
        <tissue evidence="2">Leaf</tissue>
    </source>
</reference>
<keyword evidence="1" id="KW-0812">Transmembrane</keyword>
<evidence type="ECO:0000313" key="2">
    <source>
        <dbReference type="EMBL" id="KAA0050628.1"/>
    </source>
</evidence>
<dbReference type="Proteomes" id="UP000321393">
    <property type="component" value="Unassembled WGS sequence"/>
</dbReference>
<protein>
    <submittedName>
        <fullName evidence="2">Protein NLRC3 isoform X1</fullName>
    </submittedName>
</protein>
<evidence type="ECO:0000256" key="1">
    <source>
        <dbReference type="SAM" id="Phobius"/>
    </source>
</evidence>
<keyword evidence="1" id="KW-1133">Transmembrane helix</keyword>
<feature type="transmembrane region" description="Helical" evidence="1">
    <location>
        <begin position="54"/>
        <end position="74"/>
    </location>
</feature>
<dbReference type="AlphaFoldDB" id="A0A5A7U5S5"/>
<dbReference type="PANTHER" id="PTHR47818:SF2">
    <property type="entry name" value="F-BOX DOMAIN-CONTAINING PROTEIN"/>
    <property type="match status" value="1"/>
</dbReference>
<gene>
    <name evidence="2" type="ORF">E6C27_scaffold673G00940</name>
</gene>
<dbReference type="OrthoDB" id="120976at2759"/>
<evidence type="ECO:0000313" key="3">
    <source>
        <dbReference type="Proteomes" id="UP000321393"/>
    </source>
</evidence>
<name>A0A5A7U5S5_CUCMM</name>
<dbReference type="SMART" id="SM00368">
    <property type="entry name" value="LRR_RI"/>
    <property type="match status" value="5"/>
</dbReference>
<dbReference type="PANTHER" id="PTHR47818">
    <property type="entry name" value="RNI-LIKE SUPERFAMILY PROTEIN"/>
    <property type="match status" value="1"/>
</dbReference>